<sequence length="467" mass="49934">MNRDRLLRRTVALAAAAGLALTAAACSSSGSSSSGNSGDSGKASAGAALDPNTKVTISIDCQPPTTKPAERKEWADDIAAFNKQYPNVTINAKDASPCEDPAAFTAQLKGKTQPDAFYTYFTDLSQVLDADQAEDISAYVNDQTVPALKDIDPSVMATLKSDGKLYGLPTTNYKMGLLYNRKLFKQAGLDPEKPPTTWAEIREDAKKIAALGNGVNGYGDYSATNQGGWHYTAELYGLGGSMTTEDGKKAAFNTPEGKQVLQNLKDMRWTDNTMGATQSLKWPDLMTQMSTNKLGMYIGAPDDITYMVQTLKGSYEDYGMGPMPGQKAALLGGADYMFKKGSTPDQIKAGIAWINFKYLTMGKGQFDYARTKADGLPVGLPQPFFFGGATLDADNKAKAASATVPVANYAPYLAVQVPGKTEPANAQQIYKVLDNAVSSVLTDKNANVDKLLSDAESQVNQVLANLQ</sequence>
<feature type="chain" id="PRO_5046007433" evidence="2">
    <location>
        <begin position="26"/>
        <end position="467"/>
    </location>
</feature>
<dbReference type="PROSITE" id="PS51257">
    <property type="entry name" value="PROKAR_LIPOPROTEIN"/>
    <property type="match status" value="1"/>
</dbReference>
<feature type="signal peptide" evidence="2">
    <location>
        <begin position="1"/>
        <end position="25"/>
    </location>
</feature>
<accession>A0ABW2FZG4</accession>
<proteinExistence type="predicted"/>
<dbReference type="EMBL" id="JBHTAJ010000049">
    <property type="protein sequence ID" value="MFC7182589.1"/>
    <property type="molecule type" value="Genomic_DNA"/>
</dbReference>
<evidence type="ECO:0000313" key="4">
    <source>
        <dbReference type="Proteomes" id="UP001596435"/>
    </source>
</evidence>
<dbReference type="Pfam" id="PF01547">
    <property type="entry name" value="SBP_bac_1"/>
    <property type="match status" value="1"/>
</dbReference>
<dbReference type="Gene3D" id="3.40.190.10">
    <property type="entry name" value="Periplasmic binding protein-like II"/>
    <property type="match status" value="1"/>
</dbReference>
<comment type="caution">
    <text evidence="3">The sequence shown here is derived from an EMBL/GenBank/DDBJ whole genome shotgun (WGS) entry which is preliminary data.</text>
</comment>
<keyword evidence="2" id="KW-0732">Signal</keyword>
<evidence type="ECO:0000256" key="1">
    <source>
        <dbReference type="SAM" id="MobiDB-lite"/>
    </source>
</evidence>
<reference evidence="4" key="1">
    <citation type="journal article" date="2019" name="Int. J. Syst. Evol. Microbiol.">
        <title>The Global Catalogue of Microorganisms (GCM) 10K type strain sequencing project: providing services to taxonomists for standard genome sequencing and annotation.</title>
        <authorList>
            <consortium name="The Broad Institute Genomics Platform"/>
            <consortium name="The Broad Institute Genome Sequencing Center for Infectious Disease"/>
            <person name="Wu L."/>
            <person name="Ma J."/>
        </authorList>
    </citation>
    <scope>NUCLEOTIDE SEQUENCE [LARGE SCALE GENOMIC DNA]</scope>
    <source>
        <strain evidence="4">CGMCC 1.12859</strain>
    </source>
</reference>
<dbReference type="PANTHER" id="PTHR43649:SF16">
    <property type="entry name" value="SUGAR-BINDING LIPOPROTEIN"/>
    <property type="match status" value="1"/>
</dbReference>
<dbReference type="SUPFAM" id="SSF53850">
    <property type="entry name" value="Periplasmic binding protein-like II"/>
    <property type="match status" value="1"/>
</dbReference>
<dbReference type="Proteomes" id="UP001596435">
    <property type="component" value="Unassembled WGS sequence"/>
</dbReference>
<dbReference type="InterPro" id="IPR050490">
    <property type="entry name" value="Bact_solute-bd_prot1"/>
</dbReference>
<gene>
    <name evidence="3" type="ORF">ACFQMG_23860</name>
</gene>
<protein>
    <submittedName>
        <fullName evidence="3">Extracellular solute-binding protein</fullName>
    </submittedName>
</protein>
<keyword evidence="4" id="KW-1185">Reference proteome</keyword>
<evidence type="ECO:0000256" key="2">
    <source>
        <dbReference type="SAM" id="SignalP"/>
    </source>
</evidence>
<feature type="region of interest" description="Disordered" evidence="1">
    <location>
        <begin position="26"/>
        <end position="47"/>
    </location>
</feature>
<name>A0ABW2FZG4_9ACTN</name>
<organism evidence="3 4">
    <name type="scientific">Kitasatospora paranensis</name>
    <dbReference type="NCBI Taxonomy" id="258053"/>
    <lineage>
        <taxon>Bacteria</taxon>
        <taxon>Bacillati</taxon>
        <taxon>Actinomycetota</taxon>
        <taxon>Actinomycetes</taxon>
        <taxon>Kitasatosporales</taxon>
        <taxon>Streptomycetaceae</taxon>
        <taxon>Kitasatospora</taxon>
    </lineage>
</organism>
<dbReference type="RefSeq" id="WP_345708314.1">
    <property type="nucleotide sequence ID" value="NZ_BAABKV010000001.1"/>
</dbReference>
<evidence type="ECO:0000313" key="3">
    <source>
        <dbReference type="EMBL" id="MFC7182589.1"/>
    </source>
</evidence>
<dbReference type="InterPro" id="IPR006059">
    <property type="entry name" value="SBP"/>
</dbReference>
<dbReference type="PANTHER" id="PTHR43649">
    <property type="entry name" value="ARABINOSE-BINDING PROTEIN-RELATED"/>
    <property type="match status" value="1"/>
</dbReference>